<evidence type="ECO:0000313" key="3">
    <source>
        <dbReference type="Proteomes" id="UP000235388"/>
    </source>
</evidence>
<dbReference type="Proteomes" id="UP000235388">
    <property type="component" value="Unassembled WGS sequence"/>
</dbReference>
<gene>
    <name evidence="2" type="ORF">PCANC_02674</name>
    <name evidence="1" type="ORF">PCASD_07162</name>
</gene>
<evidence type="ECO:0000313" key="1">
    <source>
        <dbReference type="EMBL" id="PLW41448.1"/>
    </source>
</evidence>
<dbReference type="Proteomes" id="UP000235392">
    <property type="component" value="Unassembled WGS sequence"/>
</dbReference>
<name>A0A2N5UUL5_9BASI</name>
<keyword evidence="3" id="KW-1185">Reference proteome</keyword>
<accession>A0A2N5UUL5</accession>
<proteinExistence type="predicted"/>
<evidence type="ECO:0000313" key="2">
    <source>
        <dbReference type="EMBL" id="PLW57466.1"/>
    </source>
</evidence>
<dbReference type="AlphaFoldDB" id="A0A2N5UUL5"/>
<protein>
    <submittedName>
        <fullName evidence="1">Uncharacterized protein</fullName>
    </submittedName>
</protein>
<sequence>MAASELILDAAIQFKLGRRATKWIADRFKLSGPGVWPPSLNRLTIYSVARRPSLNRMAVSAINLDAAIRASFAGSRSGTKFKAFDLAIDW</sequence>
<evidence type="ECO:0000313" key="4">
    <source>
        <dbReference type="Proteomes" id="UP000235392"/>
    </source>
</evidence>
<organism evidence="1 4">
    <name type="scientific">Puccinia coronata f. sp. avenae</name>
    <dbReference type="NCBI Taxonomy" id="200324"/>
    <lineage>
        <taxon>Eukaryota</taxon>
        <taxon>Fungi</taxon>
        <taxon>Dikarya</taxon>
        <taxon>Basidiomycota</taxon>
        <taxon>Pucciniomycotina</taxon>
        <taxon>Pucciniomycetes</taxon>
        <taxon>Pucciniales</taxon>
        <taxon>Pucciniaceae</taxon>
        <taxon>Puccinia</taxon>
    </lineage>
</organism>
<dbReference type="EMBL" id="PGCJ01000010">
    <property type="protein sequence ID" value="PLW57466.1"/>
    <property type="molecule type" value="Genomic_DNA"/>
</dbReference>
<comment type="caution">
    <text evidence="1">The sequence shown here is derived from an EMBL/GenBank/DDBJ whole genome shotgun (WGS) entry which is preliminary data.</text>
</comment>
<reference evidence="3 4" key="1">
    <citation type="submission" date="2017-11" db="EMBL/GenBank/DDBJ databases">
        <title>De novo assembly and phasing of dikaryotic genomes from two isolates of Puccinia coronata f. sp. avenae, the causal agent of oat crown rust.</title>
        <authorList>
            <person name="Miller M.E."/>
            <person name="Zhang Y."/>
            <person name="Omidvar V."/>
            <person name="Sperschneider J."/>
            <person name="Schwessinger B."/>
            <person name="Raley C."/>
            <person name="Palmer J.M."/>
            <person name="Garnica D."/>
            <person name="Upadhyaya N."/>
            <person name="Rathjen J."/>
            <person name="Taylor J.M."/>
            <person name="Park R.F."/>
            <person name="Dodds P.N."/>
            <person name="Hirsch C.D."/>
            <person name="Kianian S.F."/>
            <person name="Figueroa M."/>
        </authorList>
    </citation>
    <scope>NUCLEOTIDE SEQUENCE [LARGE SCALE GENOMIC DNA]</scope>
    <source>
        <strain evidence="2">12NC29</strain>
        <strain evidence="1">12SD80</strain>
    </source>
</reference>
<dbReference type="EMBL" id="PGCI01000089">
    <property type="protein sequence ID" value="PLW41448.1"/>
    <property type="molecule type" value="Genomic_DNA"/>
</dbReference>